<dbReference type="EMBL" id="NVQC01000038">
    <property type="protein sequence ID" value="PTL34899.1"/>
    <property type="molecule type" value="Genomic_DNA"/>
</dbReference>
<evidence type="ECO:0000259" key="1">
    <source>
        <dbReference type="Pfam" id="PF13439"/>
    </source>
</evidence>
<dbReference type="RefSeq" id="WP_107564011.1">
    <property type="nucleotide sequence ID" value="NZ_NVQC01000038.1"/>
</dbReference>
<accession>A0A2T4TUX7</accession>
<dbReference type="OrthoDB" id="9794575at2"/>
<dbReference type="Pfam" id="PF13439">
    <property type="entry name" value="Glyco_transf_4"/>
    <property type="match status" value="1"/>
</dbReference>
<proteinExistence type="predicted"/>
<keyword evidence="3" id="KW-1185">Reference proteome</keyword>
<dbReference type="Gene3D" id="3.40.50.2000">
    <property type="entry name" value="Glycogen Phosphorylase B"/>
    <property type="match status" value="1"/>
</dbReference>
<evidence type="ECO:0000313" key="3">
    <source>
        <dbReference type="Proteomes" id="UP000241436"/>
    </source>
</evidence>
<sequence>MRRVLLISYAYPPRPAIGSVRLGGLAKYLPQFGWEPIIVTPRLPDGPRPSARVIQTEYRDVVGAWKARLGLDVSRGLHEQLKLHVSSISESKRLHNRVLNWMEAVIAYPDPKKGWIPFAVEAIQNFGRSEKVDAILSSAYPPSCHLIGRRAKDTLKCPWVADFRDLWTQHHYYAGGRIRRAVEGRLERKTVSPADALVTVSAPWAELLRQKFREQPIHWITNGFDPDEFAPRAHKLTTTFSISHTGELYQGKRDPTLLLEVIADLIRAGVISRSETRIRFYGPPGSWWLPALVERCGLSDVVEICGLIPRADALVRQQESQLLLLLIGPDAPELVGHYPAKAFEYLGSRRPIIALGGPVGVVSDLLRETSAGVHVRSRADLQAVLIKAYKEYQQLGCVSYAGDETAISRYTHLEMARKFAAILNTVTGDGLTTGSI</sequence>
<gene>
    <name evidence="2" type="ORF">CLG94_12435</name>
</gene>
<organism evidence="2 3">
    <name type="scientific">Candidatus Methylomirabilis limnetica</name>
    <dbReference type="NCBI Taxonomy" id="2033718"/>
    <lineage>
        <taxon>Bacteria</taxon>
        <taxon>Candidatus Methylomirabilota</taxon>
        <taxon>Candidatus Methylomirabilia</taxon>
        <taxon>Candidatus Methylomirabilales</taxon>
        <taxon>Candidatus Methylomirabilaceae</taxon>
        <taxon>Candidatus Methylomirabilis</taxon>
    </lineage>
</organism>
<protein>
    <recommendedName>
        <fullName evidence="1">Glycosyltransferase subfamily 4-like N-terminal domain-containing protein</fullName>
    </recommendedName>
</protein>
<dbReference type="SUPFAM" id="SSF53756">
    <property type="entry name" value="UDP-Glycosyltransferase/glycogen phosphorylase"/>
    <property type="match status" value="1"/>
</dbReference>
<reference evidence="2 3" key="1">
    <citation type="submission" date="2017-09" db="EMBL/GenBank/DDBJ databases">
        <title>Bloom of a denitrifying methanotroph, Candidatus Methylomirabilis limnetica, in a deep stratified lake.</title>
        <authorList>
            <person name="Graf J.S."/>
            <person name="Marchant H.K."/>
            <person name="Tienken D."/>
            <person name="Hach P.F."/>
            <person name="Brand A."/>
            <person name="Schubert C.J."/>
            <person name="Kuypers M.M."/>
            <person name="Milucka J."/>
        </authorList>
    </citation>
    <scope>NUCLEOTIDE SEQUENCE [LARGE SCALE GENOMIC DNA]</scope>
    <source>
        <strain evidence="2 3">Zug</strain>
    </source>
</reference>
<comment type="caution">
    <text evidence="2">The sequence shown here is derived from an EMBL/GenBank/DDBJ whole genome shotgun (WGS) entry which is preliminary data.</text>
</comment>
<dbReference type="InterPro" id="IPR028098">
    <property type="entry name" value="Glyco_trans_4-like_N"/>
</dbReference>
<feature type="domain" description="Glycosyltransferase subfamily 4-like N-terminal" evidence="1">
    <location>
        <begin position="25"/>
        <end position="227"/>
    </location>
</feature>
<name>A0A2T4TUX7_9BACT</name>
<dbReference type="AlphaFoldDB" id="A0A2T4TUX7"/>
<dbReference type="Proteomes" id="UP000241436">
    <property type="component" value="Unassembled WGS sequence"/>
</dbReference>
<reference evidence="3" key="2">
    <citation type="journal article" date="2018" name="Environ. Microbiol.">
        <title>Bloom of a denitrifying methanotroph, 'Candidatus Methylomirabilis limnetica', in a deep stratified lake.</title>
        <authorList>
            <person name="Graf J.S."/>
            <person name="Mayr M.J."/>
            <person name="Marchant H.K."/>
            <person name="Tienken D."/>
            <person name="Hach P.F."/>
            <person name="Brand A."/>
            <person name="Schubert C.J."/>
            <person name="Kuypers M.M."/>
            <person name="Milucka J."/>
        </authorList>
    </citation>
    <scope>NUCLEOTIDE SEQUENCE [LARGE SCALE GENOMIC DNA]</scope>
    <source>
        <strain evidence="3">Zug</strain>
    </source>
</reference>
<evidence type="ECO:0000313" key="2">
    <source>
        <dbReference type="EMBL" id="PTL34899.1"/>
    </source>
</evidence>